<reference evidence="1 2" key="1">
    <citation type="submission" date="2018-11" db="EMBL/GenBank/DDBJ databases">
        <authorList>
            <consortium name="Pathogen Informatics"/>
        </authorList>
    </citation>
    <scope>NUCLEOTIDE SEQUENCE [LARGE SCALE GENOMIC DNA]</scope>
</reference>
<evidence type="ECO:0000313" key="3">
    <source>
        <dbReference type="WBParaSite" id="HPBE_0001997901-mRNA-1"/>
    </source>
</evidence>
<evidence type="ECO:0000313" key="1">
    <source>
        <dbReference type="EMBL" id="VDP17711.1"/>
    </source>
</evidence>
<dbReference type="WBParaSite" id="HPBE_0001997901-mRNA-1">
    <property type="protein sequence ID" value="HPBE_0001997901-mRNA-1"/>
    <property type="gene ID" value="HPBE_0001997901"/>
</dbReference>
<dbReference type="OrthoDB" id="410104at2759"/>
<evidence type="ECO:0000313" key="2">
    <source>
        <dbReference type="Proteomes" id="UP000050761"/>
    </source>
</evidence>
<dbReference type="EMBL" id="UZAH01031768">
    <property type="protein sequence ID" value="VDP17711.1"/>
    <property type="molecule type" value="Genomic_DNA"/>
</dbReference>
<organism evidence="1">
    <name type="scientific">Heligmosomoides polygyrus</name>
    <name type="common">Parasitic roundworm</name>
    <dbReference type="NCBI Taxonomy" id="6339"/>
    <lineage>
        <taxon>Eukaryota</taxon>
        <taxon>Metazoa</taxon>
        <taxon>Ecdysozoa</taxon>
        <taxon>Nematoda</taxon>
        <taxon>Chromadorea</taxon>
        <taxon>Rhabditida</taxon>
        <taxon>Rhabditina</taxon>
        <taxon>Rhabditomorpha</taxon>
        <taxon>Strongyloidea</taxon>
        <taxon>Heligmosomidae</taxon>
        <taxon>Heligmosomoides</taxon>
    </lineage>
</organism>
<sequence length="123" mass="13991">MDNHRSQEGAFDSVDTIKAVIEALFTQDVPTQYIRDLRELDSGFTTKISPFYNDVVINVKRVVRQRDTISSKLFTATLENVTRELEWEDMGVKVDGRHLHHLTPSISQAKQILAGFNRVCGNV</sequence>
<dbReference type="AlphaFoldDB" id="A0A3P8B5I9"/>
<name>A0A3P8B5I9_HELPZ</name>
<dbReference type="Proteomes" id="UP000050761">
    <property type="component" value="Unassembled WGS sequence"/>
</dbReference>
<protein>
    <submittedName>
        <fullName evidence="3">Phage protein</fullName>
    </submittedName>
</protein>
<gene>
    <name evidence="1" type="ORF">HPBE_LOCUS19979</name>
</gene>
<keyword evidence="2" id="KW-1185">Reference proteome</keyword>
<accession>A0A3P8B5I9</accession>
<reference evidence="3" key="2">
    <citation type="submission" date="2019-09" db="UniProtKB">
        <authorList>
            <consortium name="WormBaseParasite"/>
        </authorList>
    </citation>
    <scope>IDENTIFICATION</scope>
</reference>
<proteinExistence type="predicted"/>